<reference evidence="2" key="1">
    <citation type="submission" date="2022-11" db="EMBL/GenBank/DDBJ databases">
        <authorList>
            <person name="Morgan W.R."/>
            <person name="Tartar A."/>
        </authorList>
    </citation>
    <scope>NUCLEOTIDE SEQUENCE</scope>
    <source>
        <strain evidence="2">ARSEF 373</strain>
    </source>
</reference>
<feature type="compositionally biased region" description="Basic and acidic residues" evidence="1">
    <location>
        <begin position="26"/>
        <end position="47"/>
    </location>
</feature>
<reference evidence="2" key="2">
    <citation type="journal article" date="2023" name="Microbiol Resour">
        <title>Decontamination and Annotation of the Draft Genome Sequence of the Oomycete Lagenidium giganteum ARSEF 373.</title>
        <authorList>
            <person name="Morgan W.R."/>
            <person name="Tartar A."/>
        </authorList>
    </citation>
    <scope>NUCLEOTIDE SEQUENCE</scope>
    <source>
        <strain evidence="2">ARSEF 373</strain>
    </source>
</reference>
<protein>
    <submittedName>
        <fullName evidence="2">Uncharacterized protein</fullName>
    </submittedName>
</protein>
<evidence type="ECO:0000256" key="1">
    <source>
        <dbReference type="SAM" id="MobiDB-lite"/>
    </source>
</evidence>
<accession>A0AAV2Z3M0</accession>
<sequence>MTKRVTKLQEKHASPASDSDDEAPEEVSKTSAKEKALELIRHEEEARATAAAAAKRYAQDGCSKKRKTRSSTKAKEEEEQEDELAEDGEVESAEVDELPDDILSAVAARNEEEEEERERQERSDARVRARSELAKKRQHIRTFGNIEVKTLRSIEATTGRELSKEAEDFMALRTAPHRARMNVLAGHPSQFSKKQKTRRS</sequence>
<feature type="compositionally biased region" description="Acidic residues" evidence="1">
    <location>
        <begin position="77"/>
        <end position="100"/>
    </location>
</feature>
<dbReference type="AlphaFoldDB" id="A0AAV2Z3M0"/>
<keyword evidence="3" id="KW-1185">Reference proteome</keyword>
<organism evidence="2 3">
    <name type="scientific">Lagenidium giganteum</name>
    <dbReference type="NCBI Taxonomy" id="4803"/>
    <lineage>
        <taxon>Eukaryota</taxon>
        <taxon>Sar</taxon>
        <taxon>Stramenopiles</taxon>
        <taxon>Oomycota</taxon>
        <taxon>Peronosporomycetes</taxon>
        <taxon>Pythiales</taxon>
        <taxon>Pythiaceae</taxon>
    </lineage>
</organism>
<evidence type="ECO:0000313" key="2">
    <source>
        <dbReference type="EMBL" id="DBA00169.1"/>
    </source>
</evidence>
<dbReference type="Proteomes" id="UP001146120">
    <property type="component" value="Unassembled WGS sequence"/>
</dbReference>
<feature type="compositionally biased region" description="Basic and acidic residues" evidence="1">
    <location>
        <begin position="117"/>
        <end position="129"/>
    </location>
</feature>
<feature type="region of interest" description="Disordered" evidence="1">
    <location>
        <begin position="1"/>
        <end position="129"/>
    </location>
</feature>
<proteinExistence type="predicted"/>
<name>A0AAV2Z3M0_9STRA</name>
<dbReference type="EMBL" id="DAKRPA010000068">
    <property type="protein sequence ID" value="DBA00169.1"/>
    <property type="molecule type" value="Genomic_DNA"/>
</dbReference>
<evidence type="ECO:0000313" key="3">
    <source>
        <dbReference type="Proteomes" id="UP001146120"/>
    </source>
</evidence>
<gene>
    <name evidence="2" type="ORF">N0F65_007794</name>
</gene>
<comment type="caution">
    <text evidence="2">The sequence shown here is derived from an EMBL/GenBank/DDBJ whole genome shotgun (WGS) entry which is preliminary data.</text>
</comment>